<comment type="similarity">
    <text evidence="1">Belongs to the peptidase C14A family.</text>
</comment>
<organism evidence="3 4">
    <name type="scientific">Adineta steineri</name>
    <dbReference type="NCBI Taxonomy" id="433720"/>
    <lineage>
        <taxon>Eukaryota</taxon>
        <taxon>Metazoa</taxon>
        <taxon>Spiralia</taxon>
        <taxon>Gnathifera</taxon>
        <taxon>Rotifera</taxon>
        <taxon>Eurotatoria</taxon>
        <taxon>Bdelloidea</taxon>
        <taxon>Adinetida</taxon>
        <taxon>Adinetidae</taxon>
        <taxon>Adineta</taxon>
    </lineage>
</organism>
<comment type="caution">
    <text evidence="3">The sequence shown here is derived from an EMBL/GenBank/DDBJ whole genome shotgun (WGS) entry which is preliminary data.</text>
</comment>
<dbReference type="InterPro" id="IPR029030">
    <property type="entry name" value="Caspase-like_dom_sf"/>
</dbReference>
<dbReference type="InterPro" id="IPR015917">
    <property type="entry name" value="Pept_C14A"/>
</dbReference>
<dbReference type="GO" id="GO:0004197">
    <property type="term" value="F:cysteine-type endopeptidase activity"/>
    <property type="evidence" value="ECO:0007669"/>
    <property type="project" value="InterPro"/>
</dbReference>
<name>A0A819L5R3_9BILA</name>
<sequence length="469" mass="53554">MASAFSLSNNSLHTKRALLIGNNKYKKNSPLRYCINDAENLANKLHEIGFEITAGTNLTCEQMDTMIKMFNDKINEGDLVLFFYAGHGCQWNHLNFLIPIDDDEIKTNTDLECRAIDAQATLEKIMSRHPSTAIFFLDCCRNSSECDSSNSNGLSSMRAIADSFIGFACDANKVAADESRNGRNGLFTFHLLQHIDQPNLTIDEIMYVVCDGVMKETDDDQCPFRVSSLRRKVYLNQQCTAEQSNDTACARLDRIDAKTDVILTNTQTIINQIKYVMTQMYELHEFTTPRYFFILPAKHSDWTILNTMEEWYHLHYKLYFLCECSNEPHQMHVAPHTGYSIKKTREFIVKYGPYLRTTLKVAQILFKLGSLVIPQLDTISEAVGNGVDSILSIPNKQKEMEEQLNFIEKLLDRVDHRWAHSKSAVLGQDKLRGMPLQGPDLREVETYLDIADNKRSLGNLYRTVTVDGH</sequence>
<dbReference type="AlphaFoldDB" id="A0A819L5R3"/>
<evidence type="ECO:0000259" key="2">
    <source>
        <dbReference type="PROSITE" id="PS50208"/>
    </source>
</evidence>
<dbReference type="PANTHER" id="PTHR22576">
    <property type="entry name" value="MUCOSA ASSOCIATED LYMPHOID TISSUE LYMPHOMA TRANSLOCATION PROTEIN 1/PARACASPASE"/>
    <property type="match status" value="1"/>
</dbReference>
<dbReference type="GO" id="GO:0006508">
    <property type="term" value="P:proteolysis"/>
    <property type="evidence" value="ECO:0007669"/>
    <property type="project" value="InterPro"/>
</dbReference>
<dbReference type="Proteomes" id="UP000663868">
    <property type="component" value="Unassembled WGS sequence"/>
</dbReference>
<feature type="non-terminal residue" evidence="3">
    <location>
        <position position="469"/>
    </location>
</feature>
<dbReference type="Pfam" id="PF00656">
    <property type="entry name" value="Peptidase_C14"/>
    <property type="match status" value="1"/>
</dbReference>
<feature type="domain" description="Caspase family p20" evidence="2">
    <location>
        <begin position="13"/>
        <end position="144"/>
    </location>
</feature>
<dbReference type="InterPro" id="IPR001309">
    <property type="entry name" value="Pept_C14_p20"/>
</dbReference>
<accession>A0A819L5R3</accession>
<evidence type="ECO:0000313" key="3">
    <source>
        <dbReference type="EMBL" id="CAF3958621.1"/>
    </source>
</evidence>
<evidence type="ECO:0000313" key="4">
    <source>
        <dbReference type="Proteomes" id="UP000663868"/>
    </source>
</evidence>
<dbReference type="InterPro" id="IPR052039">
    <property type="entry name" value="Caspase-related_regulators"/>
</dbReference>
<dbReference type="InterPro" id="IPR011600">
    <property type="entry name" value="Pept_C14_caspase"/>
</dbReference>
<protein>
    <recommendedName>
        <fullName evidence="2">Caspase family p20 domain-containing protein</fullName>
    </recommendedName>
</protein>
<dbReference type="SUPFAM" id="SSF52129">
    <property type="entry name" value="Caspase-like"/>
    <property type="match status" value="1"/>
</dbReference>
<gene>
    <name evidence="3" type="ORF">KXQ929_LOCUS26056</name>
</gene>
<dbReference type="PANTHER" id="PTHR22576:SF37">
    <property type="entry name" value="MUCOSA-ASSOCIATED LYMPHOID TISSUE LYMPHOMA TRANSLOCATION PROTEIN 1"/>
    <property type="match status" value="1"/>
</dbReference>
<evidence type="ECO:0000256" key="1">
    <source>
        <dbReference type="ARBA" id="ARBA00010134"/>
    </source>
</evidence>
<dbReference type="SMART" id="SM00115">
    <property type="entry name" value="CASc"/>
    <property type="match status" value="1"/>
</dbReference>
<dbReference type="EMBL" id="CAJOBB010002320">
    <property type="protein sequence ID" value="CAF3958621.1"/>
    <property type="molecule type" value="Genomic_DNA"/>
</dbReference>
<dbReference type="PROSITE" id="PS50208">
    <property type="entry name" value="CASPASE_P20"/>
    <property type="match status" value="1"/>
</dbReference>
<dbReference type="Gene3D" id="3.40.50.1460">
    <property type="match status" value="1"/>
</dbReference>
<proteinExistence type="inferred from homology"/>
<reference evidence="3" key="1">
    <citation type="submission" date="2021-02" db="EMBL/GenBank/DDBJ databases">
        <authorList>
            <person name="Nowell W R."/>
        </authorList>
    </citation>
    <scope>NUCLEOTIDE SEQUENCE</scope>
</reference>